<keyword evidence="14" id="KW-1185">Reference proteome</keyword>
<name>A0A7X2XDX0_9FIRM</name>
<dbReference type="AlphaFoldDB" id="A0A7X2XDX0"/>
<organism evidence="12 15">
    <name type="scientific">Phascolarctobacterium faecium</name>
    <dbReference type="NCBI Taxonomy" id="33025"/>
    <lineage>
        <taxon>Bacteria</taxon>
        <taxon>Bacillati</taxon>
        <taxon>Bacillota</taxon>
        <taxon>Negativicutes</taxon>
        <taxon>Acidaminococcales</taxon>
        <taxon>Acidaminococcaceae</taxon>
        <taxon>Phascolarctobacterium</taxon>
    </lineage>
</organism>
<dbReference type="Pfam" id="PF00005">
    <property type="entry name" value="ABC_tran"/>
    <property type="match status" value="2"/>
</dbReference>
<dbReference type="InterPro" id="IPR017871">
    <property type="entry name" value="ABC_transporter-like_CS"/>
</dbReference>
<proteinExistence type="predicted"/>
<keyword evidence="7" id="KW-0547">Nucleotide-binding</keyword>
<evidence type="ECO:0000256" key="7">
    <source>
        <dbReference type="ARBA" id="ARBA00022741"/>
    </source>
</evidence>
<dbReference type="PROSITE" id="PS00211">
    <property type="entry name" value="ABC_TRANSPORTER_1"/>
    <property type="match status" value="1"/>
</dbReference>
<dbReference type="InterPro" id="IPR003439">
    <property type="entry name" value="ABC_transporter-like_ATP-bd"/>
</dbReference>
<comment type="subcellular location">
    <subcellularLocation>
        <location evidence="2">Cell inner membrane</location>
    </subcellularLocation>
    <subcellularLocation>
        <location evidence="1">Cell membrane</location>
        <topology evidence="1">Peripheral membrane protein</topology>
    </subcellularLocation>
</comment>
<keyword evidence="4" id="KW-1003">Cell membrane</keyword>
<evidence type="ECO:0000256" key="1">
    <source>
        <dbReference type="ARBA" id="ARBA00004202"/>
    </source>
</evidence>
<gene>
    <name evidence="12" type="ORF">GMD11_01615</name>
    <name evidence="13" type="ORF">GMD18_01610</name>
</gene>
<evidence type="ECO:0000256" key="6">
    <source>
        <dbReference type="ARBA" id="ARBA00022737"/>
    </source>
</evidence>
<evidence type="ECO:0000259" key="11">
    <source>
        <dbReference type="PROSITE" id="PS50893"/>
    </source>
</evidence>
<sequence length="493" mass="54027">MEITMKGISKAFGSNEVLKGVDLTLKSGEIHALMGENGAGKSTLMNILTGIHKADSGTICVDGREISFKNALEAEKCGIAFIHQELNIWPNLSILENLFLMQNVTNSFGMLDFKKMRRLAEEKCSQMGITLPFDAEAGECSVGQQQMTEIMRNLMLDAKVVIMDEPTAALTERETEKLFAVMHALKNKGVAIVYISHRMEEVFAHCDTITVMRDGYAISSKPTRETNMEQVVRDMVGRSITEYYPGRTNEPGEIVLEVKNFCQEGLFNNISFKLRKGEILGVAGLMGAGRTEIMRALFGVDSCKHGEVYLHGKKVCIQKPEDAIKAGIGFITENRKSEGLILDFSISRNIALPSVDTFAKRSVINTKNETAFSEALSKKLGVKTASIDLEAGALSGGNQQKVVIAKWIGMNPSIIIMDEPTRGIDVGAKRDIYDLMNELTSQGVAIIMVSSELPEVIGMSDRILVIHEGKIAGELDHEEATQEKIITLATGGQ</sequence>
<evidence type="ECO:0000256" key="4">
    <source>
        <dbReference type="ARBA" id="ARBA00022475"/>
    </source>
</evidence>
<comment type="caution">
    <text evidence="12">The sequence shown here is derived from an EMBL/GenBank/DDBJ whole genome shotgun (WGS) entry which is preliminary data.</text>
</comment>
<evidence type="ECO:0000313" key="12">
    <source>
        <dbReference type="EMBL" id="MTT74966.1"/>
    </source>
</evidence>
<dbReference type="PANTHER" id="PTHR43790">
    <property type="entry name" value="CARBOHYDRATE TRANSPORT ATP-BINDING PROTEIN MG119-RELATED"/>
    <property type="match status" value="1"/>
</dbReference>
<dbReference type="GO" id="GO:0015749">
    <property type="term" value="P:monosaccharide transmembrane transport"/>
    <property type="evidence" value="ECO:0007669"/>
    <property type="project" value="UniProtKB-ARBA"/>
</dbReference>
<dbReference type="Gene3D" id="3.40.50.300">
    <property type="entry name" value="P-loop containing nucleotide triphosphate hydrolases"/>
    <property type="match status" value="2"/>
</dbReference>
<dbReference type="InterPro" id="IPR003593">
    <property type="entry name" value="AAA+_ATPase"/>
</dbReference>
<evidence type="ECO:0000313" key="15">
    <source>
        <dbReference type="Proteomes" id="UP000484547"/>
    </source>
</evidence>
<evidence type="ECO:0000256" key="5">
    <source>
        <dbReference type="ARBA" id="ARBA00022597"/>
    </source>
</evidence>
<dbReference type="SUPFAM" id="SSF52540">
    <property type="entry name" value="P-loop containing nucleoside triphosphate hydrolases"/>
    <property type="match status" value="2"/>
</dbReference>
<keyword evidence="6" id="KW-0677">Repeat</keyword>
<dbReference type="PROSITE" id="PS50893">
    <property type="entry name" value="ABC_TRANSPORTER_2"/>
    <property type="match status" value="2"/>
</dbReference>
<dbReference type="InterPro" id="IPR027417">
    <property type="entry name" value="P-loop_NTPase"/>
</dbReference>
<evidence type="ECO:0000313" key="14">
    <source>
        <dbReference type="Proteomes" id="UP000443070"/>
    </source>
</evidence>
<evidence type="ECO:0000256" key="2">
    <source>
        <dbReference type="ARBA" id="ARBA00004533"/>
    </source>
</evidence>
<accession>A0A7X2XDX0</accession>
<keyword evidence="8 12" id="KW-0067">ATP-binding</keyword>
<dbReference type="GO" id="GO:0005524">
    <property type="term" value="F:ATP binding"/>
    <property type="evidence" value="ECO:0007669"/>
    <property type="project" value="UniProtKB-KW"/>
</dbReference>
<keyword evidence="3" id="KW-0813">Transport</keyword>
<feature type="domain" description="ABC transporter" evidence="11">
    <location>
        <begin position="249"/>
        <end position="493"/>
    </location>
</feature>
<protein>
    <submittedName>
        <fullName evidence="12">ATP-binding cassette domain-containing protein</fullName>
    </submittedName>
</protein>
<dbReference type="Proteomes" id="UP000443070">
    <property type="component" value="Unassembled WGS sequence"/>
</dbReference>
<feature type="domain" description="ABC transporter" evidence="11">
    <location>
        <begin position="3"/>
        <end position="239"/>
    </location>
</feature>
<dbReference type="CDD" id="cd03216">
    <property type="entry name" value="ABC_Carb_Monos_I"/>
    <property type="match status" value="1"/>
</dbReference>
<reference evidence="14 15" key="1">
    <citation type="journal article" date="2019" name="Nat. Med.">
        <title>A library of human gut bacterial isolates paired with longitudinal multiomics data enables mechanistic microbiome research.</title>
        <authorList>
            <person name="Poyet M."/>
            <person name="Groussin M."/>
            <person name="Gibbons S.M."/>
            <person name="Avila-Pacheco J."/>
            <person name="Jiang X."/>
            <person name="Kearney S.M."/>
            <person name="Perrotta A.R."/>
            <person name="Berdy B."/>
            <person name="Zhao S."/>
            <person name="Lieberman T.D."/>
            <person name="Swanson P.K."/>
            <person name="Smith M."/>
            <person name="Roesemann S."/>
            <person name="Alexander J.E."/>
            <person name="Rich S.A."/>
            <person name="Livny J."/>
            <person name="Vlamakis H."/>
            <person name="Clish C."/>
            <person name="Bullock K."/>
            <person name="Deik A."/>
            <person name="Scott J."/>
            <person name="Pierce K.A."/>
            <person name="Xavier R.J."/>
            <person name="Alm E.J."/>
        </authorList>
    </citation>
    <scope>NUCLEOTIDE SEQUENCE [LARGE SCALE GENOMIC DNA]</scope>
    <source>
        <strain evidence="12 15">BIOML-A13</strain>
        <strain evidence="13 14">BIOML-A3</strain>
    </source>
</reference>
<dbReference type="EMBL" id="WNBM01000001">
    <property type="protein sequence ID" value="MTT74966.1"/>
    <property type="molecule type" value="Genomic_DNA"/>
</dbReference>
<dbReference type="OrthoDB" id="9771863at2"/>
<evidence type="ECO:0000256" key="9">
    <source>
        <dbReference type="ARBA" id="ARBA00022967"/>
    </source>
</evidence>
<evidence type="ECO:0000313" key="13">
    <source>
        <dbReference type="EMBL" id="MTU03097.1"/>
    </source>
</evidence>
<dbReference type="GO" id="GO:0016887">
    <property type="term" value="F:ATP hydrolysis activity"/>
    <property type="evidence" value="ECO:0007669"/>
    <property type="project" value="InterPro"/>
</dbReference>
<evidence type="ECO:0000256" key="10">
    <source>
        <dbReference type="ARBA" id="ARBA00023136"/>
    </source>
</evidence>
<dbReference type="GO" id="GO:0005886">
    <property type="term" value="C:plasma membrane"/>
    <property type="evidence" value="ECO:0007669"/>
    <property type="project" value="UniProtKB-SubCell"/>
</dbReference>
<dbReference type="EMBL" id="WNBW01000001">
    <property type="protein sequence ID" value="MTU03097.1"/>
    <property type="molecule type" value="Genomic_DNA"/>
</dbReference>
<dbReference type="Proteomes" id="UP000484547">
    <property type="component" value="Unassembled WGS sequence"/>
</dbReference>
<dbReference type="FunFam" id="3.40.50.300:FF:000126">
    <property type="entry name" value="Galactose/methyl galactoside import ATP-binding protein MglA"/>
    <property type="match status" value="1"/>
</dbReference>
<dbReference type="InterPro" id="IPR050107">
    <property type="entry name" value="ABC_carbohydrate_import_ATPase"/>
</dbReference>
<evidence type="ECO:0000256" key="8">
    <source>
        <dbReference type="ARBA" id="ARBA00022840"/>
    </source>
</evidence>
<keyword evidence="9" id="KW-1278">Translocase</keyword>
<dbReference type="SMART" id="SM00382">
    <property type="entry name" value="AAA"/>
    <property type="match status" value="2"/>
</dbReference>
<evidence type="ECO:0000256" key="3">
    <source>
        <dbReference type="ARBA" id="ARBA00022448"/>
    </source>
</evidence>
<dbReference type="PANTHER" id="PTHR43790:SF3">
    <property type="entry name" value="D-ALLOSE IMPORT ATP-BINDING PROTEIN ALSA-RELATED"/>
    <property type="match status" value="1"/>
</dbReference>
<dbReference type="RefSeq" id="WP_155163503.1">
    <property type="nucleotide sequence ID" value="NZ_WNBG01000001.1"/>
</dbReference>
<dbReference type="CDD" id="cd03215">
    <property type="entry name" value="ABC_Carb_Monos_II"/>
    <property type="match status" value="1"/>
</dbReference>
<keyword evidence="5" id="KW-0762">Sugar transport</keyword>
<dbReference type="FunFam" id="3.40.50.300:FF:000127">
    <property type="entry name" value="Ribose import ATP-binding protein RbsA"/>
    <property type="match status" value="1"/>
</dbReference>
<keyword evidence="10" id="KW-0472">Membrane</keyword>